<comment type="caution">
    <text evidence="1">The sequence shown here is derived from an EMBL/GenBank/DDBJ whole genome shotgun (WGS) entry which is preliminary data.</text>
</comment>
<dbReference type="EMBL" id="BARW01022787">
    <property type="protein sequence ID" value="GAI88893.1"/>
    <property type="molecule type" value="Genomic_DNA"/>
</dbReference>
<gene>
    <name evidence="1" type="ORF">S12H4_37937</name>
</gene>
<protein>
    <submittedName>
        <fullName evidence="1">Uncharacterized protein</fullName>
    </submittedName>
</protein>
<proteinExistence type="predicted"/>
<sequence>MQRFCEVVTSCPKCKTFETLYFKGEVMEEAKM</sequence>
<dbReference type="AlphaFoldDB" id="X1S7I4"/>
<evidence type="ECO:0000313" key="1">
    <source>
        <dbReference type="EMBL" id="GAI88893.1"/>
    </source>
</evidence>
<reference evidence="1" key="1">
    <citation type="journal article" date="2014" name="Front. Microbiol.">
        <title>High frequency of phylogenetically diverse reductive dehalogenase-homologous genes in deep subseafloor sedimentary metagenomes.</title>
        <authorList>
            <person name="Kawai M."/>
            <person name="Futagami T."/>
            <person name="Toyoda A."/>
            <person name="Takaki Y."/>
            <person name="Nishi S."/>
            <person name="Hori S."/>
            <person name="Arai W."/>
            <person name="Tsubouchi T."/>
            <person name="Morono Y."/>
            <person name="Uchiyama I."/>
            <person name="Ito T."/>
            <person name="Fujiyama A."/>
            <person name="Inagaki F."/>
            <person name="Takami H."/>
        </authorList>
    </citation>
    <scope>NUCLEOTIDE SEQUENCE</scope>
    <source>
        <strain evidence="1">Expedition CK06-06</strain>
    </source>
</reference>
<name>X1S7I4_9ZZZZ</name>
<accession>X1S7I4</accession>
<organism evidence="1">
    <name type="scientific">marine sediment metagenome</name>
    <dbReference type="NCBI Taxonomy" id="412755"/>
    <lineage>
        <taxon>unclassified sequences</taxon>
        <taxon>metagenomes</taxon>
        <taxon>ecological metagenomes</taxon>
    </lineage>
</organism>
<feature type="non-terminal residue" evidence="1">
    <location>
        <position position="32"/>
    </location>
</feature>